<reference evidence="1" key="1">
    <citation type="submission" date="2014-11" db="EMBL/GenBank/DDBJ databases">
        <authorList>
            <person name="Amaro Gonzalez C."/>
        </authorList>
    </citation>
    <scope>NUCLEOTIDE SEQUENCE</scope>
</reference>
<proteinExistence type="predicted"/>
<dbReference type="AlphaFoldDB" id="A0A0E9QKB7"/>
<dbReference type="EMBL" id="GBXM01062379">
    <property type="protein sequence ID" value="JAH46198.1"/>
    <property type="molecule type" value="Transcribed_RNA"/>
</dbReference>
<evidence type="ECO:0000313" key="1">
    <source>
        <dbReference type="EMBL" id="JAH16952.1"/>
    </source>
</evidence>
<organism evidence="1">
    <name type="scientific">Anguilla anguilla</name>
    <name type="common">European freshwater eel</name>
    <name type="synonym">Muraena anguilla</name>
    <dbReference type="NCBI Taxonomy" id="7936"/>
    <lineage>
        <taxon>Eukaryota</taxon>
        <taxon>Metazoa</taxon>
        <taxon>Chordata</taxon>
        <taxon>Craniata</taxon>
        <taxon>Vertebrata</taxon>
        <taxon>Euteleostomi</taxon>
        <taxon>Actinopterygii</taxon>
        <taxon>Neopterygii</taxon>
        <taxon>Teleostei</taxon>
        <taxon>Anguilliformes</taxon>
        <taxon>Anguillidae</taxon>
        <taxon>Anguilla</taxon>
    </lineage>
</organism>
<sequence>MRGKDTLALRRWCCPHVHWWSQLQSGLEK</sequence>
<dbReference type="EMBL" id="GBXM01091625">
    <property type="protein sequence ID" value="JAH16952.1"/>
    <property type="molecule type" value="Transcribed_RNA"/>
</dbReference>
<accession>A0A0E9QKB7</accession>
<protein>
    <submittedName>
        <fullName evidence="1">Uncharacterized protein</fullName>
    </submittedName>
</protein>
<reference evidence="1" key="2">
    <citation type="journal article" date="2015" name="Fish Shellfish Immunol.">
        <title>Early steps in the European eel (Anguilla anguilla)-Vibrio vulnificus interaction in the gills: Role of the RtxA13 toxin.</title>
        <authorList>
            <person name="Callol A."/>
            <person name="Pajuelo D."/>
            <person name="Ebbesson L."/>
            <person name="Teles M."/>
            <person name="MacKenzie S."/>
            <person name="Amaro C."/>
        </authorList>
    </citation>
    <scope>NUCLEOTIDE SEQUENCE</scope>
</reference>
<name>A0A0E9QKB7_ANGAN</name>